<evidence type="ECO:0000313" key="2">
    <source>
        <dbReference type="EMBL" id="KAK2094128.1"/>
    </source>
</evidence>
<proteinExistence type="predicted"/>
<sequence>MLGHSQGDVHPQGQRAQRSEPSGPRTLRTLVEVGLEVSGFPSRPTCTGQSIVENAVTSSEHLGLRRTSSRTPILMGFCSTLGPTLGADGHLGWVEGAQAPLKPSTGDMLPIQKQVDAACEQVPMGREGTLQLDQNGLPGDPASGITCWGSTGHHIQRNSQAIGFSNPQNPGAEAGMSAQVASQ</sequence>
<reference evidence="2 3" key="1">
    <citation type="submission" date="2023-05" db="EMBL/GenBank/DDBJ databases">
        <title>B98-5 Cell Line De Novo Hybrid Assembly: An Optical Mapping Approach.</title>
        <authorList>
            <person name="Kananen K."/>
            <person name="Auerbach J.A."/>
            <person name="Kautto E."/>
            <person name="Blachly J.S."/>
        </authorList>
    </citation>
    <scope>NUCLEOTIDE SEQUENCE [LARGE SCALE GENOMIC DNA]</scope>
    <source>
        <strain evidence="2">B95-8</strain>
        <tissue evidence="2">Cell line</tissue>
    </source>
</reference>
<protein>
    <submittedName>
        <fullName evidence="2">Uncharacterized protein</fullName>
    </submittedName>
</protein>
<keyword evidence="3" id="KW-1185">Reference proteome</keyword>
<feature type="region of interest" description="Disordered" evidence="1">
    <location>
        <begin position="1"/>
        <end position="25"/>
    </location>
</feature>
<organism evidence="2 3">
    <name type="scientific">Saguinus oedipus</name>
    <name type="common">Cotton-top tamarin</name>
    <name type="synonym">Oedipomidas oedipus</name>
    <dbReference type="NCBI Taxonomy" id="9490"/>
    <lineage>
        <taxon>Eukaryota</taxon>
        <taxon>Metazoa</taxon>
        <taxon>Chordata</taxon>
        <taxon>Craniata</taxon>
        <taxon>Vertebrata</taxon>
        <taxon>Euteleostomi</taxon>
        <taxon>Mammalia</taxon>
        <taxon>Eutheria</taxon>
        <taxon>Euarchontoglires</taxon>
        <taxon>Primates</taxon>
        <taxon>Haplorrhini</taxon>
        <taxon>Platyrrhini</taxon>
        <taxon>Cebidae</taxon>
        <taxon>Callitrichinae</taxon>
        <taxon>Saguinus</taxon>
    </lineage>
</organism>
<name>A0ABQ9UAN7_SAGOE</name>
<dbReference type="EMBL" id="JASSZA010000014">
    <property type="protein sequence ID" value="KAK2094128.1"/>
    <property type="molecule type" value="Genomic_DNA"/>
</dbReference>
<feature type="non-terminal residue" evidence="2">
    <location>
        <position position="183"/>
    </location>
</feature>
<dbReference type="Proteomes" id="UP001266305">
    <property type="component" value="Unassembled WGS sequence"/>
</dbReference>
<feature type="region of interest" description="Disordered" evidence="1">
    <location>
        <begin position="161"/>
        <end position="183"/>
    </location>
</feature>
<comment type="caution">
    <text evidence="2">The sequence shown here is derived from an EMBL/GenBank/DDBJ whole genome shotgun (WGS) entry which is preliminary data.</text>
</comment>
<evidence type="ECO:0000256" key="1">
    <source>
        <dbReference type="SAM" id="MobiDB-lite"/>
    </source>
</evidence>
<evidence type="ECO:0000313" key="3">
    <source>
        <dbReference type="Proteomes" id="UP001266305"/>
    </source>
</evidence>
<gene>
    <name evidence="2" type="ORF">P7K49_027866</name>
</gene>
<accession>A0ABQ9UAN7</accession>